<name>A0A1C3ENN0_9PLAN</name>
<gene>
    <name evidence="2" type="ORF">A6X21_03890</name>
</gene>
<dbReference type="Gene3D" id="2.60.40.1250">
    <property type="entry name" value="Thiol:disulfide interchange protein DsbD, N-terminal domain"/>
    <property type="match status" value="1"/>
</dbReference>
<reference evidence="2 3" key="1">
    <citation type="submission" date="2016-05" db="EMBL/GenBank/DDBJ databases">
        <title>Genomic and physiological characterization of Planctopirus sp. isolated from fresh water lake.</title>
        <authorList>
            <person name="Subhash Y."/>
            <person name="Ramana C."/>
        </authorList>
    </citation>
    <scope>NUCLEOTIDE SEQUENCE [LARGE SCALE GENOMIC DNA]</scope>
    <source>
        <strain evidence="2 3">JC280</strain>
    </source>
</reference>
<dbReference type="AlphaFoldDB" id="A0A1C3ENN0"/>
<dbReference type="STRING" id="1841610.A6X21_03890"/>
<organism evidence="2 3">
    <name type="scientific">Planctopirus hydrillae</name>
    <dbReference type="NCBI Taxonomy" id="1841610"/>
    <lineage>
        <taxon>Bacteria</taxon>
        <taxon>Pseudomonadati</taxon>
        <taxon>Planctomycetota</taxon>
        <taxon>Planctomycetia</taxon>
        <taxon>Planctomycetales</taxon>
        <taxon>Planctomycetaceae</taxon>
        <taxon>Planctopirus</taxon>
    </lineage>
</organism>
<keyword evidence="1" id="KW-1133">Transmembrane helix</keyword>
<evidence type="ECO:0000313" key="3">
    <source>
        <dbReference type="Proteomes" id="UP000094828"/>
    </source>
</evidence>
<dbReference type="Proteomes" id="UP000094828">
    <property type="component" value="Unassembled WGS sequence"/>
</dbReference>
<evidence type="ECO:0000256" key="1">
    <source>
        <dbReference type="SAM" id="Phobius"/>
    </source>
</evidence>
<comment type="caution">
    <text evidence="2">The sequence shown here is derived from an EMBL/GenBank/DDBJ whole genome shotgun (WGS) entry which is preliminary data.</text>
</comment>
<proteinExistence type="predicted"/>
<dbReference type="EMBL" id="LYDR01000039">
    <property type="protein sequence ID" value="ODA34809.1"/>
    <property type="molecule type" value="Genomic_DNA"/>
</dbReference>
<keyword evidence="1" id="KW-0812">Transmembrane</keyword>
<keyword evidence="3" id="KW-1185">Reference proteome</keyword>
<protein>
    <submittedName>
        <fullName evidence="2">Uncharacterized protein</fullName>
    </submittedName>
</protein>
<feature type="transmembrane region" description="Helical" evidence="1">
    <location>
        <begin position="12"/>
        <end position="34"/>
    </location>
</feature>
<accession>A0A1C3ENN0</accession>
<dbReference type="InterPro" id="IPR036929">
    <property type="entry name" value="DsbDN_sf"/>
</dbReference>
<dbReference type="RefSeq" id="WP_068846282.1">
    <property type="nucleotide sequence ID" value="NZ_LYDR01000039.1"/>
</dbReference>
<keyword evidence="1" id="KW-0472">Membrane</keyword>
<dbReference type="OrthoDB" id="9762614at2"/>
<evidence type="ECO:0000313" key="2">
    <source>
        <dbReference type="EMBL" id="ODA34809.1"/>
    </source>
</evidence>
<sequence length="211" mass="23184">MFKRFLNTSSVVEYGPLLMGGLFAGVMALSFWAFAGSQTVHAQADSGSRKGSLENIVRADVYLEYDQLPAGRTCRFAVIFDVQEGWHVNANPPQPENLIPIKVTFKSKAGLRMLPIDYPEGEETRVDFSPEPAMCHSGRFAVRGVLEVPCDAGGEVDDLEIQIRYQTCNDKICIAPKTVKLKAAPKIALAGAAVRPVNPKLFTPREDEQVE</sequence>